<protein>
    <submittedName>
        <fullName evidence="2">Uncharacterized protein</fullName>
    </submittedName>
</protein>
<evidence type="ECO:0000256" key="1">
    <source>
        <dbReference type="PROSITE-ProRule" id="PRU00023"/>
    </source>
</evidence>
<dbReference type="Proteomes" id="UP001054902">
    <property type="component" value="Unassembled WGS sequence"/>
</dbReference>
<dbReference type="EMBL" id="BLLK01000045">
    <property type="protein sequence ID" value="GFH51340.1"/>
    <property type="molecule type" value="Genomic_DNA"/>
</dbReference>
<dbReference type="SUPFAM" id="SSF48403">
    <property type="entry name" value="Ankyrin repeat"/>
    <property type="match status" value="1"/>
</dbReference>
<feature type="repeat" description="ANK" evidence="1">
    <location>
        <begin position="162"/>
        <end position="195"/>
    </location>
</feature>
<dbReference type="InterPro" id="IPR002110">
    <property type="entry name" value="Ankyrin_rpt"/>
</dbReference>
<accession>A0AAD3CUL1</accession>
<evidence type="ECO:0000313" key="3">
    <source>
        <dbReference type="Proteomes" id="UP001054902"/>
    </source>
</evidence>
<sequence>MHARNTLNMRASIGSKLLLLIFAAPGPVLPFTSRLLSHRTASNTRIMASGKEYYRADGVKIDFDPYAPGMAEKYGLPGNTDPEGFDPYADTVGAGIYGGGVKRDGNGNILIGEQYQSHNSRPGPIYDGSGYSLMSKAIHQGPEKVKEILADFPFLKDEISTGGARPLHVCGMSRKGQLATQVLIDAGADMHALDTYNYNALHRMASNDLEIGAEALVKAGMDPNYKPPSSDSSPIDIARRSRALKFLMKMQELGHYD</sequence>
<dbReference type="PROSITE" id="PS50088">
    <property type="entry name" value="ANK_REPEAT"/>
    <property type="match status" value="1"/>
</dbReference>
<comment type="caution">
    <text evidence="2">The sequence shown here is derived from an EMBL/GenBank/DDBJ whole genome shotgun (WGS) entry which is preliminary data.</text>
</comment>
<keyword evidence="3" id="KW-1185">Reference proteome</keyword>
<dbReference type="AlphaFoldDB" id="A0AAD3CUL1"/>
<organism evidence="2 3">
    <name type="scientific">Chaetoceros tenuissimus</name>
    <dbReference type="NCBI Taxonomy" id="426638"/>
    <lineage>
        <taxon>Eukaryota</taxon>
        <taxon>Sar</taxon>
        <taxon>Stramenopiles</taxon>
        <taxon>Ochrophyta</taxon>
        <taxon>Bacillariophyta</taxon>
        <taxon>Coscinodiscophyceae</taxon>
        <taxon>Chaetocerotophycidae</taxon>
        <taxon>Chaetocerotales</taxon>
        <taxon>Chaetocerotaceae</taxon>
        <taxon>Chaetoceros</taxon>
    </lineage>
</organism>
<gene>
    <name evidence="2" type="ORF">CTEN210_07816</name>
</gene>
<dbReference type="InterPro" id="IPR036770">
    <property type="entry name" value="Ankyrin_rpt-contain_sf"/>
</dbReference>
<keyword evidence="1" id="KW-0040">ANK repeat</keyword>
<dbReference type="Gene3D" id="1.25.40.20">
    <property type="entry name" value="Ankyrin repeat-containing domain"/>
    <property type="match status" value="1"/>
</dbReference>
<name>A0AAD3CUL1_9STRA</name>
<reference evidence="2 3" key="1">
    <citation type="journal article" date="2021" name="Sci. Rep.">
        <title>The genome of the diatom Chaetoceros tenuissimus carries an ancient integrated fragment of an extant virus.</title>
        <authorList>
            <person name="Hongo Y."/>
            <person name="Kimura K."/>
            <person name="Takaki Y."/>
            <person name="Yoshida Y."/>
            <person name="Baba S."/>
            <person name="Kobayashi G."/>
            <person name="Nagasaki K."/>
            <person name="Hano T."/>
            <person name="Tomaru Y."/>
        </authorList>
    </citation>
    <scope>NUCLEOTIDE SEQUENCE [LARGE SCALE GENOMIC DNA]</scope>
    <source>
        <strain evidence="2 3">NIES-3715</strain>
    </source>
</reference>
<evidence type="ECO:0000313" key="2">
    <source>
        <dbReference type="EMBL" id="GFH51340.1"/>
    </source>
</evidence>
<proteinExistence type="predicted"/>